<dbReference type="PANTHER" id="PTHR21432">
    <property type="entry name" value="ACETYL-COA HYDROLASE-RELATED"/>
    <property type="match status" value="1"/>
</dbReference>
<dbReference type="Gene3D" id="3.40.1080.10">
    <property type="entry name" value="Glutaconate Coenzyme A-transferase"/>
    <property type="match status" value="1"/>
</dbReference>
<dbReference type="PANTHER" id="PTHR21432:SF20">
    <property type="entry name" value="ACETYL-COA HYDROLASE"/>
    <property type="match status" value="1"/>
</dbReference>
<dbReference type="EMBL" id="CTEC01000002">
    <property type="protein sequence ID" value="CQD18546.1"/>
    <property type="molecule type" value="Genomic_DNA"/>
</dbReference>
<keyword evidence="2" id="KW-0378">Hydrolase</keyword>
<dbReference type="Pfam" id="PF13336">
    <property type="entry name" value="AcetylCoA_hyd_C"/>
    <property type="match status" value="1"/>
</dbReference>
<dbReference type="AlphaFoldDB" id="A0A0U1DP31"/>
<evidence type="ECO:0000313" key="3">
    <source>
        <dbReference type="Proteomes" id="UP000199601"/>
    </source>
</evidence>
<dbReference type="InterPro" id="IPR038460">
    <property type="entry name" value="AcetylCoA_hyd_C_sf"/>
</dbReference>
<keyword evidence="3" id="KW-1185">Reference proteome</keyword>
<accession>A0A0U1DP31</accession>
<reference evidence="3" key="1">
    <citation type="submission" date="2015-03" db="EMBL/GenBank/DDBJ databases">
        <authorList>
            <person name="Urmite Genomes"/>
        </authorList>
    </citation>
    <scope>NUCLEOTIDE SEQUENCE [LARGE SCALE GENOMIC DNA]</scope>
    <source>
        <strain evidence="3">CSUR P1344</strain>
    </source>
</reference>
<dbReference type="InterPro" id="IPR026888">
    <property type="entry name" value="AcetylCoA_hyd_C"/>
</dbReference>
<dbReference type="InterPro" id="IPR037171">
    <property type="entry name" value="NagB/RpiA_transferase-like"/>
</dbReference>
<protein>
    <submittedName>
        <fullName evidence="2">Putative acetyl-CoA hydrolase/transferase</fullName>
    </submittedName>
</protein>
<gene>
    <name evidence="2" type="ORF">BN000_04221</name>
</gene>
<evidence type="ECO:0000259" key="1">
    <source>
        <dbReference type="Pfam" id="PF13336"/>
    </source>
</evidence>
<dbReference type="Proteomes" id="UP000199601">
    <property type="component" value="Unassembled WGS sequence"/>
</dbReference>
<dbReference type="Gene3D" id="3.30.750.70">
    <property type="entry name" value="4-hydroxybutyrate coenzyme like domains"/>
    <property type="match status" value="1"/>
</dbReference>
<name>A0A0U1DP31_9MYCO</name>
<organism evidence="2 3">
    <name type="scientific">Mycobacterium europaeum</name>
    <dbReference type="NCBI Taxonomy" id="761804"/>
    <lineage>
        <taxon>Bacteria</taxon>
        <taxon>Bacillati</taxon>
        <taxon>Actinomycetota</taxon>
        <taxon>Actinomycetes</taxon>
        <taxon>Mycobacteriales</taxon>
        <taxon>Mycobacteriaceae</taxon>
        <taxon>Mycobacterium</taxon>
        <taxon>Mycobacterium simiae complex</taxon>
    </lineage>
</organism>
<dbReference type="GO" id="GO:0006083">
    <property type="term" value="P:acetate metabolic process"/>
    <property type="evidence" value="ECO:0007669"/>
    <property type="project" value="InterPro"/>
</dbReference>
<dbReference type="InterPro" id="IPR046433">
    <property type="entry name" value="ActCoA_hydro"/>
</dbReference>
<dbReference type="Gene3D" id="3.40.1080.20">
    <property type="entry name" value="Acetyl-CoA hydrolase/transferase C-terminal domain"/>
    <property type="match status" value="1"/>
</dbReference>
<dbReference type="RefSeq" id="WP_090422603.1">
    <property type="nucleotide sequence ID" value="NZ_CTEC01000002.1"/>
</dbReference>
<evidence type="ECO:0000313" key="2">
    <source>
        <dbReference type="EMBL" id="CQD18546.1"/>
    </source>
</evidence>
<dbReference type="GO" id="GO:0008775">
    <property type="term" value="F:acetate CoA-transferase activity"/>
    <property type="evidence" value="ECO:0007669"/>
    <property type="project" value="InterPro"/>
</dbReference>
<keyword evidence="2" id="KW-0808">Transferase</keyword>
<proteinExistence type="predicted"/>
<feature type="domain" description="Acetyl-CoA hydrolase/transferase C-terminal" evidence="1">
    <location>
        <begin position="269"/>
        <end position="400"/>
    </location>
</feature>
<dbReference type="GO" id="GO:0016787">
    <property type="term" value="F:hydrolase activity"/>
    <property type="evidence" value="ECO:0007669"/>
    <property type="project" value="UniProtKB-KW"/>
</dbReference>
<sequence>MTPPPPESPVLSTVGPKGLESALRSVLRAGSRVVLGDGVGQVRTLESGDAIGTVLSKVARDVGDLGLVLAWLPTPLEGLEPEAFGEIVALMPGWGMRRVLGAPNARFVPTRLAAVPALLAGALRPDVLVTRLVERGGALHFGTEVSWQRELVDSGVPVLAILDSNAPKADAGPPLSRAAVTVVACSDDGPIRFPHKEPDPVHDQLADAVLRFVPEGARLQYGPGQLGTALLRRASWPLRIDTGLLTDAVVDLDDRGLLAGTPSATYLLGGDRLFDWADGRPILHGISYTHDFTRLRDGAPLIAVNTAIEIDPVGQVNVEGIGDNVVGGIGGHPDYCAAAAMSRHGLSIIAVRSAFGGRSPLVERLSRPVSTPAYDVDVIVTESGHADLRGTDWARRRKLIGELFGA</sequence>
<dbReference type="SUPFAM" id="SSF100950">
    <property type="entry name" value="NagB/RpiA/CoA transferase-like"/>
    <property type="match status" value="1"/>
</dbReference>